<dbReference type="RefSeq" id="WP_055449634.1">
    <property type="nucleotide sequence ID" value="NZ_CYHF01000002.1"/>
</dbReference>
<name>A0A0K6HV69_9BURK</name>
<evidence type="ECO:0000313" key="2">
    <source>
        <dbReference type="EMBL" id="CUA94663.1"/>
    </source>
</evidence>
<feature type="signal peptide" evidence="1">
    <location>
        <begin position="1"/>
        <end position="32"/>
    </location>
</feature>
<proteinExistence type="predicted"/>
<reference evidence="3" key="1">
    <citation type="submission" date="2015-08" db="EMBL/GenBank/DDBJ databases">
        <authorList>
            <person name="Varghese N."/>
        </authorList>
    </citation>
    <scope>NUCLEOTIDE SEQUENCE [LARGE SCALE GENOMIC DNA]</scope>
    <source>
        <strain evidence="3">DSM 18181</strain>
    </source>
</reference>
<feature type="chain" id="PRO_5005504927" description="PsiF repeat" evidence="1">
    <location>
        <begin position="33"/>
        <end position="74"/>
    </location>
</feature>
<evidence type="ECO:0008006" key="4">
    <source>
        <dbReference type="Google" id="ProtNLM"/>
    </source>
</evidence>
<gene>
    <name evidence="2" type="ORF">Ga0061069_102171</name>
</gene>
<accession>A0A0K6HV69</accession>
<dbReference type="Proteomes" id="UP000183649">
    <property type="component" value="Unassembled WGS sequence"/>
</dbReference>
<evidence type="ECO:0000313" key="3">
    <source>
        <dbReference type="Proteomes" id="UP000183649"/>
    </source>
</evidence>
<keyword evidence="1" id="KW-0732">Signal</keyword>
<evidence type="ECO:0000256" key="1">
    <source>
        <dbReference type="SAM" id="SignalP"/>
    </source>
</evidence>
<protein>
    <recommendedName>
        <fullName evidence="4">PsiF repeat</fullName>
    </recommendedName>
</protein>
<organism evidence="2 3">
    <name type="scientific">Thiomonas bhubaneswarensis</name>
    <dbReference type="NCBI Taxonomy" id="339866"/>
    <lineage>
        <taxon>Bacteria</taxon>
        <taxon>Pseudomonadati</taxon>
        <taxon>Pseudomonadota</taxon>
        <taxon>Betaproteobacteria</taxon>
        <taxon>Burkholderiales</taxon>
        <taxon>Thiomonas</taxon>
    </lineage>
</organism>
<dbReference type="EMBL" id="CYHF01000002">
    <property type="protein sequence ID" value="CUA94663.1"/>
    <property type="molecule type" value="Genomic_DNA"/>
</dbReference>
<dbReference type="STRING" id="339866.GCA_001418255_00695"/>
<keyword evidence="3" id="KW-1185">Reference proteome</keyword>
<sequence length="74" mass="7679">MRTTSTLRSGKFAQALAATLLVASAGMASAYAAETAAPSKAMCEKEAKSQGLTGEKEKAFVDQCMHGGMHGQQQ</sequence>
<dbReference type="AlphaFoldDB" id="A0A0K6HV69"/>